<evidence type="ECO:0000313" key="2">
    <source>
        <dbReference type="Proteomes" id="UP000037035"/>
    </source>
</evidence>
<dbReference type="EMBL" id="LAVV01006697">
    <property type="protein sequence ID" value="KNZ58724.1"/>
    <property type="molecule type" value="Genomic_DNA"/>
</dbReference>
<dbReference type="AlphaFoldDB" id="A0A0L6VDC0"/>
<gene>
    <name evidence="1" type="ORF">VP01_1874g6</name>
</gene>
<proteinExistence type="predicted"/>
<reference evidence="1 2" key="1">
    <citation type="submission" date="2015-08" db="EMBL/GenBank/DDBJ databases">
        <title>Next Generation Sequencing and Analysis of the Genome of Puccinia sorghi L Schw, the Causal Agent of Maize Common Rust.</title>
        <authorList>
            <person name="Rochi L."/>
            <person name="Burguener G."/>
            <person name="Darino M."/>
            <person name="Turjanski A."/>
            <person name="Kreff E."/>
            <person name="Dieguez M.J."/>
            <person name="Sacco F."/>
        </authorList>
    </citation>
    <scope>NUCLEOTIDE SEQUENCE [LARGE SCALE GENOMIC DNA]</scope>
    <source>
        <strain evidence="1 2">RO10H11247</strain>
    </source>
</reference>
<dbReference type="Proteomes" id="UP000037035">
    <property type="component" value="Unassembled WGS sequence"/>
</dbReference>
<protein>
    <submittedName>
        <fullName evidence="1">Uncharacterized protein</fullName>
    </submittedName>
</protein>
<sequence length="82" mass="8864">MMLAPSDNQALRPLTAADQSMTMENLLDYCNFACNDMMPQGLINLAHIRLLRGKPFGAPGPAFPSPHCSATEERCNGFGVVP</sequence>
<accession>A0A0L6VDC0</accession>
<name>A0A0L6VDC0_9BASI</name>
<organism evidence="1 2">
    <name type="scientific">Puccinia sorghi</name>
    <dbReference type="NCBI Taxonomy" id="27349"/>
    <lineage>
        <taxon>Eukaryota</taxon>
        <taxon>Fungi</taxon>
        <taxon>Dikarya</taxon>
        <taxon>Basidiomycota</taxon>
        <taxon>Pucciniomycotina</taxon>
        <taxon>Pucciniomycetes</taxon>
        <taxon>Pucciniales</taxon>
        <taxon>Pucciniaceae</taxon>
        <taxon>Puccinia</taxon>
    </lineage>
</organism>
<keyword evidence="2" id="KW-1185">Reference proteome</keyword>
<evidence type="ECO:0000313" key="1">
    <source>
        <dbReference type="EMBL" id="KNZ58724.1"/>
    </source>
</evidence>
<dbReference type="VEuPathDB" id="FungiDB:VP01_1874g6"/>
<comment type="caution">
    <text evidence="1">The sequence shown here is derived from an EMBL/GenBank/DDBJ whole genome shotgun (WGS) entry which is preliminary data.</text>
</comment>